<dbReference type="PROSITE" id="PS50850">
    <property type="entry name" value="MFS"/>
    <property type="match status" value="1"/>
</dbReference>
<feature type="domain" description="Major facilitator superfamily (MFS) profile" evidence="9">
    <location>
        <begin position="197"/>
        <end position="644"/>
    </location>
</feature>
<evidence type="ECO:0000256" key="8">
    <source>
        <dbReference type="SAM" id="Phobius"/>
    </source>
</evidence>
<dbReference type="GO" id="GO:0015293">
    <property type="term" value="F:symporter activity"/>
    <property type="evidence" value="ECO:0007669"/>
    <property type="project" value="UniProtKB-KW"/>
</dbReference>
<dbReference type="Gene3D" id="1.20.1250.20">
    <property type="entry name" value="MFS general substrate transporter like domains"/>
    <property type="match status" value="2"/>
</dbReference>
<feature type="transmembrane region" description="Helical" evidence="8">
    <location>
        <begin position="617"/>
        <end position="639"/>
    </location>
</feature>
<dbReference type="InterPro" id="IPR050382">
    <property type="entry name" value="MFS_Na/Anion_cotransporter"/>
</dbReference>
<feature type="transmembrane region" description="Helical" evidence="8">
    <location>
        <begin position="36"/>
        <end position="53"/>
    </location>
</feature>
<evidence type="ECO:0000256" key="6">
    <source>
        <dbReference type="ARBA" id="ARBA00023136"/>
    </source>
</evidence>
<feature type="transmembrane region" description="Helical" evidence="8">
    <location>
        <begin position="359"/>
        <end position="377"/>
    </location>
</feature>
<feature type="transmembrane region" description="Helical" evidence="8">
    <location>
        <begin position="525"/>
        <end position="544"/>
    </location>
</feature>
<feature type="transmembrane region" description="Helical" evidence="8">
    <location>
        <begin position="582"/>
        <end position="605"/>
    </location>
</feature>
<organism evidence="10">
    <name type="scientific">Timema genevievae</name>
    <name type="common">Walking stick</name>
    <dbReference type="NCBI Taxonomy" id="629358"/>
    <lineage>
        <taxon>Eukaryota</taxon>
        <taxon>Metazoa</taxon>
        <taxon>Ecdysozoa</taxon>
        <taxon>Arthropoda</taxon>
        <taxon>Hexapoda</taxon>
        <taxon>Insecta</taxon>
        <taxon>Pterygota</taxon>
        <taxon>Neoptera</taxon>
        <taxon>Polyneoptera</taxon>
        <taxon>Phasmatodea</taxon>
        <taxon>Timematodea</taxon>
        <taxon>Timematoidea</taxon>
        <taxon>Timematidae</taxon>
        <taxon>Timema</taxon>
    </lineage>
</organism>
<feature type="region of interest" description="Disordered" evidence="7">
    <location>
        <begin position="454"/>
        <end position="477"/>
    </location>
</feature>
<proteinExistence type="predicted"/>
<protein>
    <recommendedName>
        <fullName evidence="9">Major facilitator superfamily (MFS) profile domain-containing protein</fullName>
    </recommendedName>
</protein>
<dbReference type="InterPro" id="IPR036259">
    <property type="entry name" value="MFS_trans_sf"/>
</dbReference>
<dbReference type="FunFam" id="1.20.1250.20:FF:000003">
    <property type="entry name" value="Solute carrier family 17 member 3"/>
    <property type="match status" value="1"/>
</dbReference>
<keyword evidence="5 8" id="KW-1133">Transmembrane helix</keyword>
<dbReference type="GO" id="GO:0016020">
    <property type="term" value="C:membrane"/>
    <property type="evidence" value="ECO:0007669"/>
    <property type="project" value="UniProtKB-SubCell"/>
</dbReference>
<dbReference type="PANTHER" id="PTHR11662:SF399">
    <property type="entry name" value="FI19708P1-RELATED"/>
    <property type="match status" value="1"/>
</dbReference>
<feature type="transmembrane region" description="Helical" evidence="8">
    <location>
        <begin position="550"/>
        <end position="570"/>
    </location>
</feature>
<dbReference type="SUPFAM" id="SSF103473">
    <property type="entry name" value="MFS general substrate transporter"/>
    <property type="match status" value="1"/>
</dbReference>
<feature type="transmembrane region" description="Helical" evidence="8">
    <location>
        <begin position="389"/>
        <end position="408"/>
    </location>
</feature>
<dbReference type="PANTHER" id="PTHR11662">
    <property type="entry name" value="SOLUTE CARRIER FAMILY 17"/>
    <property type="match status" value="1"/>
</dbReference>
<evidence type="ECO:0000313" key="10">
    <source>
        <dbReference type="EMBL" id="CAD7590971.1"/>
    </source>
</evidence>
<sequence>MSITIACLCQQDGVFLALAISIMSITIACLCQQDGVFLPLAISTMSITIASLCQRDGVFLALAISYHVDNNSVFVPTGLCIPGTSYQHHVDNNSVFVPTGRCIPATSYQHNVDNNSVFVPTGRCIPASSYQHHVDNNSVFVPTGRCIPGTSYQHHVDNNRMFVPTRRCIPGTSYQHHVDNNSVFFPTGRCIPARYVFLAISVLGALTTSIMRSSMSVAIVAMVKATNTTTTTNNNSSLHTDTDTYPGQEVATSASGSKDGEFEWNELTQSYILTGGIYGSLVTILIGARLAEMFGNKRVCGIAMFMSAILNILSPICVRWNVAAFIAAKVVQGLFTGPFMPANMALFASWVPPQERVRLSGIIFSASNIGSLISMGISGKMASTFGWESLFYVFGVLTALWCVLWMSFVHESPETHPWISDEEREYIVSNTKKVAIYLSPDGLTCFHQQCLEEQSPGPQAGKVPELRRSSRPEGERKSSLGLLSTKWPATLQLSPYLAGWLSNVLSGITSQWLRQKGYVSHMTAYRIFNGIAALGPALCLLIITQVGCESVSIIILFTITLLFNGSYFGGSMLGSMDLGVNFAGTMAGISGTITGVTGIIAPTIVGAVTNNQQTRSAWSMVFYISSAMSALPYLSYFFFGSVEEQAWNKLKVVERNTDLIKEDEETGKAD</sequence>
<name>A0A7R9PKK7_TIMGE</name>
<evidence type="ECO:0000259" key="9">
    <source>
        <dbReference type="PROSITE" id="PS50850"/>
    </source>
</evidence>
<keyword evidence="3 8" id="KW-0812">Transmembrane</keyword>
<evidence type="ECO:0000256" key="4">
    <source>
        <dbReference type="ARBA" id="ARBA00022847"/>
    </source>
</evidence>
<keyword evidence="6 8" id="KW-0472">Membrane</keyword>
<accession>A0A7R9PKK7</accession>
<gene>
    <name evidence="10" type="ORF">TGEB3V08_LOCUS4399</name>
</gene>
<dbReference type="EMBL" id="OE840519">
    <property type="protein sequence ID" value="CAD7590971.1"/>
    <property type="molecule type" value="Genomic_DNA"/>
</dbReference>
<evidence type="ECO:0000256" key="3">
    <source>
        <dbReference type="ARBA" id="ARBA00022692"/>
    </source>
</evidence>
<reference evidence="10" key="1">
    <citation type="submission" date="2020-11" db="EMBL/GenBank/DDBJ databases">
        <authorList>
            <person name="Tran Van P."/>
        </authorList>
    </citation>
    <scope>NUCLEOTIDE SEQUENCE</scope>
</reference>
<feature type="compositionally biased region" description="Basic and acidic residues" evidence="7">
    <location>
        <begin position="464"/>
        <end position="477"/>
    </location>
</feature>
<keyword evidence="4" id="KW-0769">Symport</keyword>
<feature type="transmembrane region" description="Helical" evidence="8">
    <location>
        <begin position="271"/>
        <end position="291"/>
    </location>
</feature>
<evidence type="ECO:0000256" key="5">
    <source>
        <dbReference type="ARBA" id="ARBA00022989"/>
    </source>
</evidence>
<dbReference type="GO" id="GO:0006820">
    <property type="term" value="P:monoatomic anion transport"/>
    <property type="evidence" value="ECO:0007669"/>
    <property type="project" value="TreeGrafter"/>
</dbReference>
<feature type="compositionally biased region" description="Low complexity" evidence="7">
    <location>
        <begin position="230"/>
        <end position="239"/>
    </location>
</feature>
<dbReference type="InterPro" id="IPR011701">
    <property type="entry name" value="MFS"/>
</dbReference>
<evidence type="ECO:0000256" key="7">
    <source>
        <dbReference type="SAM" id="MobiDB-lite"/>
    </source>
</evidence>
<feature type="region of interest" description="Disordered" evidence="7">
    <location>
        <begin position="230"/>
        <end position="256"/>
    </location>
</feature>
<evidence type="ECO:0000256" key="2">
    <source>
        <dbReference type="ARBA" id="ARBA00022448"/>
    </source>
</evidence>
<dbReference type="InterPro" id="IPR020846">
    <property type="entry name" value="MFS_dom"/>
</dbReference>
<evidence type="ECO:0000256" key="1">
    <source>
        <dbReference type="ARBA" id="ARBA00004141"/>
    </source>
</evidence>
<dbReference type="FunFam" id="1.20.1250.20:FF:000423">
    <property type="entry name" value="Putative inorganic phosphate cotransporter-like Protein"/>
    <property type="match status" value="1"/>
</dbReference>
<comment type="subcellular location">
    <subcellularLocation>
        <location evidence="1">Membrane</location>
        <topology evidence="1">Multi-pass membrane protein</topology>
    </subcellularLocation>
</comment>
<dbReference type="AlphaFoldDB" id="A0A7R9PKK7"/>
<keyword evidence="2" id="KW-0813">Transport</keyword>
<dbReference type="Pfam" id="PF07690">
    <property type="entry name" value="MFS_1"/>
    <property type="match status" value="1"/>
</dbReference>
<feature type="transmembrane region" description="Helical" evidence="8">
    <location>
        <begin position="303"/>
        <end position="328"/>
    </location>
</feature>
<feature type="transmembrane region" description="Helical" evidence="8">
    <location>
        <begin position="12"/>
        <end position="30"/>
    </location>
</feature>